<accession>A0A382UEA9</accession>
<feature type="domain" description="SecA family profile" evidence="4">
    <location>
        <begin position="5"/>
        <end position="189"/>
    </location>
</feature>
<dbReference type="CDD" id="cd17928">
    <property type="entry name" value="DEXDc_SecA"/>
    <property type="match status" value="1"/>
</dbReference>
<dbReference type="PROSITE" id="PS51192">
    <property type="entry name" value="HELICASE_ATP_BIND_1"/>
    <property type="match status" value="1"/>
</dbReference>
<dbReference type="InterPro" id="IPR000185">
    <property type="entry name" value="SecA"/>
</dbReference>
<dbReference type="GO" id="GO:0006886">
    <property type="term" value="P:intracellular protein transport"/>
    <property type="evidence" value="ECO:0007669"/>
    <property type="project" value="InterPro"/>
</dbReference>
<sequence length="189" mass="21786">MLNPLNFISKFIKSSNQKELDRLQKIVKQVNVMEDITVKLKDDEFPKKTEELKKKIIQGEKIDELLPEAFALVREASKRTREERHFDVQIMGGVVLHEGKIAEMKTGEGKTLAIVLAAYLNSLYNKGVHIVTVNDYLAKRDCQDMGQIYKFLGLSCGYINNDQDDHERKKNYSYDITYATNSELGFDYL</sequence>
<evidence type="ECO:0000259" key="3">
    <source>
        <dbReference type="PROSITE" id="PS51192"/>
    </source>
</evidence>
<dbReference type="GO" id="GO:0017038">
    <property type="term" value="P:protein import"/>
    <property type="evidence" value="ECO:0007669"/>
    <property type="project" value="InterPro"/>
</dbReference>
<dbReference type="Pfam" id="PF07517">
    <property type="entry name" value="SecA_DEAD"/>
    <property type="match status" value="1"/>
</dbReference>
<dbReference type="PANTHER" id="PTHR30612:SF0">
    <property type="entry name" value="CHLOROPLAST PROTEIN-TRANSPORTING ATPASE"/>
    <property type="match status" value="1"/>
</dbReference>
<dbReference type="PANTHER" id="PTHR30612">
    <property type="entry name" value="SECA INNER MEMBRANE COMPONENT OF SEC PROTEIN SECRETION SYSTEM"/>
    <property type="match status" value="1"/>
</dbReference>
<dbReference type="PROSITE" id="PS51196">
    <property type="entry name" value="SECA_MOTOR_DEAD"/>
    <property type="match status" value="1"/>
</dbReference>
<dbReference type="EMBL" id="UINC01143589">
    <property type="protein sequence ID" value="SVD32593.1"/>
    <property type="molecule type" value="Genomic_DNA"/>
</dbReference>
<dbReference type="GO" id="GO:0005886">
    <property type="term" value="C:plasma membrane"/>
    <property type="evidence" value="ECO:0007669"/>
    <property type="project" value="TreeGrafter"/>
</dbReference>
<dbReference type="GO" id="GO:0005524">
    <property type="term" value="F:ATP binding"/>
    <property type="evidence" value="ECO:0007669"/>
    <property type="project" value="InterPro"/>
</dbReference>
<feature type="domain" description="Helicase ATP-binding" evidence="3">
    <location>
        <begin position="91"/>
        <end position="189"/>
    </location>
</feature>
<keyword evidence="1" id="KW-0813">Transport</keyword>
<evidence type="ECO:0000256" key="1">
    <source>
        <dbReference type="ARBA" id="ARBA00022927"/>
    </source>
</evidence>
<dbReference type="GO" id="GO:0006605">
    <property type="term" value="P:protein targeting"/>
    <property type="evidence" value="ECO:0007669"/>
    <property type="project" value="InterPro"/>
</dbReference>
<reference evidence="5" key="1">
    <citation type="submission" date="2018-05" db="EMBL/GenBank/DDBJ databases">
        <authorList>
            <person name="Lanie J.A."/>
            <person name="Ng W.-L."/>
            <person name="Kazmierczak K.M."/>
            <person name="Andrzejewski T.M."/>
            <person name="Davidsen T.M."/>
            <person name="Wayne K.J."/>
            <person name="Tettelin H."/>
            <person name="Glass J.I."/>
            <person name="Rusch D."/>
            <person name="Podicherti R."/>
            <person name="Tsui H.-C.T."/>
            <person name="Winkler M.E."/>
        </authorList>
    </citation>
    <scope>NUCLEOTIDE SEQUENCE</scope>
</reference>
<dbReference type="SMART" id="SM00957">
    <property type="entry name" value="SecA_DEAD"/>
    <property type="match status" value="1"/>
</dbReference>
<evidence type="ECO:0000256" key="2">
    <source>
        <dbReference type="ARBA" id="ARBA00023010"/>
    </source>
</evidence>
<dbReference type="InterPro" id="IPR011115">
    <property type="entry name" value="SecA_DEAD"/>
</dbReference>
<feature type="non-terminal residue" evidence="5">
    <location>
        <position position="189"/>
    </location>
</feature>
<proteinExistence type="predicted"/>
<dbReference type="AlphaFoldDB" id="A0A382UEA9"/>
<dbReference type="GO" id="GO:0005829">
    <property type="term" value="C:cytosol"/>
    <property type="evidence" value="ECO:0007669"/>
    <property type="project" value="TreeGrafter"/>
</dbReference>
<dbReference type="Gene3D" id="3.40.50.300">
    <property type="entry name" value="P-loop containing nucleotide triphosphate hydrolases"/>
    <property type="match status" value="1"/>
</dbReference>
<dbReference type="SUPFAM" id="SSF52540">
    <property type="entry name" value="P-loop containing nucleoside triphosphate hydrolases"/>
    <property type="match status" value="1"/>
</dbReference>
<keyword evidence="1" id="KW-0653">Protein transport</keyword>
<evidence type="ECO:0000259" key="4">
    <source>
        <dbReference type="PROSITE" id="PS51196"/>
    </source>
</evidence>
<organism evidence="5">
    <name type="scientific">marine metagenome</name>
    <dbReference type="NCBI Taxonomy" id="408172"/>
    <lineage>
        <taxon>unclassified sequences</taxon>
        <taxon>metagenomes</taxon>
        <taxon>ecological metagenomes</taxon>
    </lineage>
</organism>
<protein>
    <submittedName>
        <fullName evidence="5">Uncharacterized protein</fullName>
    </submittedName>
</protein>
<dbReference type="InterPro" id="IPR027417">
    <property type="entry name" value="P-loop_NTPase"/>
</dbReference>
<gene>
    <name evidence="5" type="ORF">METZ01_LOCUS385447</name>
</gene>
<keyword evidence="2" id="KW-0811">Translocation</keyword>
<dbReference type="PRINTS" id="PR00906">
    <property type="entry name" value="SECA"/>
</dbReference>
<dbReference type="GO" id="GO:0031522">
    <property type="term" value="C:cell envelope Sec protein transport complex"/>
    <property type="evidence" value="ECO:0007669"/>
    <property type="project" value="TreeGrafter"/>
</dbReference>
<dbReference type="InterPro" id="IPR014001">
    <property type="entry name" value="Helicase_ATP-bd"/>
</dbReference>
<dbReference type="InterPro" id="IPR014018">
    <property type="entry name" value="SecA_motor_DEAD"/>
</dbReference>
<evidence type="ECO:0000313" key="5">
    <source>
        <dbReference type="EMBL" id="SVD32593.1"/>
    </source>
</evidence>
<name>A0A382UEA9_9ZZZZ</name>
<dbReference type="GO" id="GO:0043952">
    <property type="term" value="P:protein transport by the Sec complex"/>
    <property type="evidence" value="ECO:0007669"/>
    <property type="project" value="TreeGrafter"/>
</dbReference>